<dbReference type="PANTHER" id="PTHR43400">
    <property type="entry name" value="FUMARATE REDUCTASE"/>
    <property type="match status" value="1"/>
</dbReference>
<dbReference type="NCBIfam" id="NF006130">
    <property type="entry name" value="PRK08274.1"/>
    <property type="match status" value="1"/>
</dbReference>
<dbReference type="EMBL" id="JBDKXB010000007">
    <property type="protein sequence ID" value="MEY6432313.1"/>
    <property type="molecule type" value="Genomic_DNA"/>
</dbReference>
<dbReference type="NCBIfam" id="TIGR02485">
    <property type="entry name" value="CobZ_N-term"/>
    <property type="match status" value="1"/>
</dbReference>
<comment type="cofactor">
    <cofactor evidence="1">
        <name>FAD</name>
        <dbReference type="ChEBI" id="CHEBI:57692"/>
    </cofactor>
</comment>
<keyword evidence="6" id="KW-1133">Transmembrane helix</keyword>
<dbReference type="SUPFAM" id="SSF56425">
    <property type="entry name" value="Succinate dehydrogenase/fumarate reductase flavoprotein, catalytic domain"/>
    <property type="match status" value="1"/>
</dbReference>
<gene>
    <name evidence="8" type="primary">tcuA</name>
    <name evidence="8" type="ORF">ABC977_07825</name>
</gene>
<evidence type="ECO:0000256" key="4">
    <source>
        <dbReference type="ARBA" id="ARBA00023002"/>
    </source>
</evidence>
<dbReference type="SUPFAM" id="SSF51905">
    <property type="entry name" value="FAD/NAD(P)-binding domain"/>
    <property type="match status" value="1"/>
</dbReference>
<keyword evidence="4" id="KW-0560">Oxidoreductase</keyword>
<dbReference type="InterPro" id="IPR050315">
    <property type="entry name" value="FAD-oxidoreductase_2"/>
</dbReference>
<reference evidence="8 9" key="1">
    <citation type="submission" date="2024-05" db="EMBL/GenBank/DDBJ databases">
        <title>Genome Sequence and Characterization of the New Strain Purple Sulfur Bacterium of Genus Thioalkalicoccus.</title>
        <authorList>
            <person name="Bryantseva I.A."/>
            <person name="Kyndt J.A."/>
            <person name="Imhoff J.F."/>
        </authorList>
    </citation>
    <scope>NUCLEOTIDE SEQUENCE [LARGE SCALE GENOMIC DNA]</scope>
    <source>
        <strain evidence="8 9">Um2</strain>
    </source>
</reference>
<dbReference type="InterPro" id="IPR003953">
    <property type="entry name" value="FAD-dep_OxRdtase_2_FAD-bd"/>
</dbReference>
<dbReference type="Proteomes" id="UP001564408">
    <property type="component" value="Unassembled WGS sequence"/>
</dbReference>
<keyword evidence="3" id="KW-0274">FAD</keyword>
<accession>A0ABV4BGA1</accession>
<evidence type="ECO:0000256" key="6">
    <source>
        <dbReference type="SAM" id="Phobius"/>
    </source>
</evidence>
<evidence type="ECO:0000256" key="2">
    <source>
        <dbReference type="ARBA" id="ARBA00022630"/>
    </source>
</evidence>
<sequence length="468" mass="49506">MADRPRPGDPPPSTEILVVGGGIAAYCAALAARQAGAAVTLIDRAPPALRGGNARHSRNLRLAHAAPSRLSPGCYRPDEFVADLARASHGLGDLDLARRLADGSTELPDWLERQGVRFEEPAAGALPYSRKTAFFLGGGKAMINALSRRAAALGVAAHQDTMALRVGLDSARPYRLPLCIGERSTTIDARAVILACGGYQANPAWLAETWGAAADNFIVRGLPQVTGELLRDLFEHGAASTGVPGACHLVAVDARSPPADGGIVTRIDGLSWGLVLDRDGRRFLDEAAELSPRRYSVWGRQLARCPGGIAFLILDAEGQTRTTPSLYPPITAPTLAELAQTLDLPVAAVERTVSDYHGARHPDDRDGGHTEGLDPPKSRRARPLCRPPFAAWPMAPGITFTSHGIQVDTAARVMRRDGRPFPSLFAAGMIMAPAILGTGYLAGAALTIGAVFGRLAGEQAARDVRTRH</sequence>
<keyword evidence="6" id="KW-0812">Transmembrane</keyword>
<proteinExistence type="predicted"/>
<keyword evidence="6" id="KW-0472">Membrane</keyword>
<dbReference type="Gene3D" id="3.50.50.60">
    <property type="entry name" value="FAD/NAD(P)-binding domain"/>
    <property type="match status" value="1"/>
</dbReference>
<feature type="region of interest" description="Disordered" evidence="5">
    <location>
        <begin position="356"/>
        <end position="382"/>
    </location>
</feature>
<keyword evidence="9" id="KW-1185">Reference proteome</keyword>
<dbReference type="PANTHER" id="PTHR43400:SF7">
    <property type="entry name" value="FAD-DEPENDENT OXIDOREDUCTASE 2 FAD BINDING DOMAIN-CONTAINING PROTEIN"/>
    <property type="match status" value="1"/>
</dbReference>
<dbReference type="Pfam" id="PF00890">
    <property type="entry name" value="FAD_binding_2"/>
    <property type="match status" value="1"/>
</dbReference>
<evidence type="ECO:0000313" key="8">
    <source>
        <dbReference type="EMBL" id="MEY6432313.1"/>
    </source>
</evidence>
<protein>
    <submittedName>
        <fullName evidence="8">FAD-dependent tricarballylate dehydrogenase TcuA</fullName>
    </submittedName>
</protein>
<name>A0ABV4BGA1_9GAMM</name>
<feature type="domain" description="FAD-dependent oxidoreductase 2 FAD-binding" evidence="7">
    <location>
        <begin position="16"/>
        <end position="443"/>
    </location>
</feature>
<organism evidence="8 9">
    <name type="scientific">Thioalkalicoccus limnaeus</name>
    <dbReference type="NCBI Taxonomy" id="120681"/>
    <lineage>
        <taxon>Bacteria</taxon>
        <taxon>Pseudomonadati</taxon>
        <taxon>Pseudomonadota</taxon>
        <taxon>Gammaproteobacteria</taxon>
        <taxon>Chromatiales</taxon>
        <taxon>Chromatiaceae</taxon>
        <taxon>Thioalkalicoccus</taxon>
    </lineage>
</organism>
<dbReference type="InterPro" id="IPR012831">
    <property type="entry name" value="CobZ"/>
</dbReference>
<dbReference type="InterPro" id="IPR027477">
    <property type="entry name" value="Succ_DH/fumarate_Rdtase_cat_sf"/>
</dbReference>
<evidence type="ECO:0000256" key="3">
    <source>
        <dbReference type="ARBA" id="ARBA00022827"/>
    </source>
</evidence>
<comment type="caution">
    <text evidence="8">The sequence shown here is derived from an EMBL/GenBank/DDBJ whole genome shotgun (WGS) entry which is preliminary data.</text>
</comment>
<evidence type="ECO:0000259" key="7">
    <source>
        <dbReference type="Pfam" id="PF00890"/>
    </source>
</evidence>
<evidence type="ECO:0000313" key="9">
    <source>
        <dbReference type="Proteomes" id="UP001564408"/>
    </source>
</evidence>
<keyword evidence="2" id="KW-0285">Flavoprotein</keyword>
<dbReference type="InterPro" id="IPR036188">
    <property type="entry name" value="FAD/NAD-bd_sf"/>
</dbReference>
<dbReference type="Gene3D" id="3.90.700.10">
    <property type="entry name" value="Succinate dehydrogenase/fumarate reductase flavoprotein, catalytic domain"/>
    <property type="match status" value="1"/>
</dbReference>
<feature type="transmembrane region" description="Helical" evidence="6">
    <location>
        <begin position="424"/>
        <end position="452"/>
    </location>
</feature>
<dbReference type="RefSeq" id="WP_369666699.1">
    <property type="nucleotide sequence ID" value="NZ_JBDKXB010000007.1"/>
</dbReference>
<feature type="compositionally biased region" description="Basic and acidic residues" evidence="5">
    <location>
        <begin position="356"/>
        <end position="377"/>
    </location>
</feature>
<evidence type="ECO:0000256" key="1">
    <source>
        <dbReference type="ARBA" id="ARBA00001974"/>
    </source>
</evidence>
<evidence type="ECO:0000256" key="5">
    <source>
        <dbReference type="SAM" id="MobiDB-lite"/>
    </source>
</evidence>